<dbReference type="PhylomeDB" id="A0A0A2KNK6"/>
<dbReference type="HOGENOM" id="CLU_127592_4_0_1"/>
<evidence type="ECO:0000313" key="2">
    <source>
        <dbReference type="EMBL" id="KGO60786.1"/>
    </source>
</evidence>
<dbReference type="CDD" id="cd07247">
    <property type="entry name" value="SgaA_N_like"/>
    <property type="match status" value="1"/>
</dbReference>
<dbReference type="InterPro" id="IPR041581">
    <property type="entry name" value="Glyoxalase_6"/>
</dbReference>
<dbReference type="SUPFAM" id="SSF54593">
    <property type="entry name" value="Glyoxalase/Bleomycin resistance protein/Dihydroxybiphenyl dioxygenase"/>
    <property type="match status" value="1"/>
</dbReference>
<dbReference type="PANTHER" id="PTHR33993">
    <property type="entry name" value="GLYOXALASE-RELATED"/>
    <property type="match status" value="1"/>
</dbReference>
<dbReference type="PROSITE" id="PS51819">
    <property type="entry name" value="VOC"/>
    <property type="match status" value="1"/>
</dbReference>
<dbReference type="PANTHER" id="PTHR33993:SF2">
    <property type="entry name" value="VOC DOMAIN-CONTAINING PROTEIN"/>
    <property type="match status" value="1"/>
</dbReference>
<accession>A0A0A2KNK6</accession>
<keyword evidence="3" id="KW-1185">Reference proteome</keyword>
<evidence type="ECO:0000313" key="3">
    <source>
        <dbReference type="Proteomes" id="UP000030143"/>
    </source>
</evidence>
<gene>
    <name evidence="2" type="ORF">PEX2_100510</name>
</gene>
<dbReference type="AlphaFoldDB" id="A0A0A2KNK6"/>
<dbReference type="Gene3D" id="3.10.180.10">
    <property type="entry name" value="2,3-Dihydroxybiphenyl 1,2-Dioxygenase, domain 1"/>
    <property type="match status" value="1"/>
</dbReference>
<dbReference type="Proteomes" id="UP000030143">
    <property type="component" value="Unassembled WGS sequence"/>
</dbReference>
<proteinExistence type="predicted"/>
<feature type="domain" description="VOC" evidence="1">
    <location>
        <begin position="9"/>
        <end position="128"/>
    </location>
</feature>
<sequence>MSVIPPVGTPVGLEIPAKDVARGAAFYKAVFNWTFATSTMGFPAHKLQTFEVPGGIMPIGGAMRLVEEIPTGTGATKLYLYVNDIVAALEAIEKNGGKKASEVIPEGDKGLFQYFEDSEGNNFAIYTYNK</sequence>
<reference evidence="2 3" key="1">
    <citation type="journal article" date="2015" name="Mol. Plant Microbe Interact.">
        <title>Genome, transcriptome, and functional analyses of Penicillium expansum provide new insights into secondary metabolism and pathogenicity.</title>
        <authorList>
            <person name="Ballester A.R."/>
            <person name="Marcet-Houben M."/>
            <person name="Levin E."/>
            <person name="Sela N."/>
            <person name="Selma-Lazaro C."/>
            <person name="Carmona L."/>
            <person name="Wisniewski M."/>
            <person name="Droby S."/>
            <person name="Gonzalez-Candelas L."/>
            <person name="Gabaldon T."/>
        </authorList>
    </citation>
    <scope>NUCLEOTIDE SEQUENCE [LARGE SCALE GENOMIC DNA]</scope>
    <source>
        <strain evidence="2 3">MD-8</strain>
    </source>
</reference>
<comment type="caution">
    <text evidence="2">The sequence shown here is derived from an EMBL/GenBank/DDBJ whole genome shotgun (WGS) entry which is preliminary data.</text>
</comment>
<protein>
    <recommendedName>
        <fullName evidence="1">VOC domain-containing protein</fullName>
    </recommendedName>
</protein>
<dbReference type="InterPro" id="IPR052164">
    <property type="entry name" value="Anthracycline_SecMetBiosynth"/>
</dbReference>
<dbReference type="InterPro" id="IPR037523">
    <property type="entry name" value="VOC_core"/>
</dbReference>
<dbReference type="EMBL" id="JQFZ01000062">
    <property type="protein sequence ID" value="KGO60786.1"/>
    <property type="molecule type" value="Genomic_DNA"/>
</dbReference>
<dbReference type="OrthoDB" id="447346at2759"/>
<dbReference type="InterPro" id="IPR029068">
    <property type="entry name" value="Glyas_Bleomycin-R_OHBP_Dase"/>
</dbReference>
<name>A0A0A2KNK6_PENEN</name>
<dbReference type="STRING" id="27334.A0A0A2KNK6"/>
<evidence type="ECO:0000259" key="1">
    <source>
        <dbReference type="PROSITE" id="PS51819"/>
    </source>
</evidence>
<dbReference type="GeneID" id="27682741"/>
<dbReference type="VEuPathDB" id="FungiDB:PEXP_005570"/>
<organism evidence="2 3">
    <name type="scientific">Penicillium expansum</name>
    <name type="common">Blue mold rot fungus</name>
    <dbReference type="NCBI Taxonomy" id="27334"/>
    <lineage>
        <taxon>Eukaryota</taxon>
        <taxon>Fungi</taxon>
        <taxon>Dikarya</taxon>
        <taxon>Ascomycota</taxon>
        <taxon>Pezizomycotina</taxon>
        <taxon>Eurotiomycetes</taxon>
        <taxon>Eurotiomycetidae</taxon>
        <taxon>Eurotiales</taxon>
        <taxon>Aspergillaceae</taxon>
        <taxon>Penicillium</taxon>
    </lineage>
</organism>
<dbReference type="RefSeq" id="XP_016601796.1">
    <property type="nucleotide sequence ID" value="XM_016747321.1"/>
</dbReference>
<dbReference type="Pfam" id="PF18029">
    <property type="entry name" value="Glyoxalase_6"/>
    <property type="match status" value="1"/>
</dbReference>